<evidence type="ECO:0000259" key="3">
    <source>
        <dbReference type="Pfam" id="PF13193"/>
    </source>
</evidence>
<dbReference type="InterPro" id="IPR042099">
    <property type="entry name" value="ANL_N_sf"/>
</dbReference>
<dbReference type="EMBL" id="JBEDNQ010000011">
    <property type="protein sequence ID" value="MEQ3553593.1"/>
    <property type="molecule type" value="Genomic_DNA"/>
</dbReference>
<evidence type="ECO:0000259" key="2">
    <source>
        <dbReference type="Pfam" id="PF00501"/>
    </source>
</evidence>
<evidence type="ECO:0000256" key="1">
    <source>
        <dbReference type="ARBA" id="ARBA00006432"/>
    </source>
</evidence>
<dbReference type="NCBIfam" id="NF005858">
    <property type="entry name" value="PRK07787.1"/>
    <property type="match status" value="1"/>
</dbReference>
<name>A0ABV1KJT8_9PSEU</name>
<dbReference type="PROSITE" id="PS00455">
    <property type="entry name" value="AMP_BINDING"/>
    <property type="match status" value="1"/>
</dbReference>
<dbReference type="InterPro" id="IPR025110">
    <property type="entry name" value="AMP-bd_C"/>
</dbReference>
<dbReference type="InterPro" id="IPR045851">
    <property type="entry name" value="AMP-bd_C_sf"/>
</dbReference>
<dbReference type="RefSeq" id="WP_349300660.1">
    <property type="nucleotide sequence ID" value="NZ_JBEDNQ010000011.1"/>
</dbReference>
<comment type="similarity">
    <text evidence="1">Belongs to the ATP-dependent AMP-binding enzyme family.</text>
</comment>
<evidence type="ECO:0000313" key="5">
    <source>
        <dbReference type="Proteomes" id="UP001494902"/>
    </source>
</evidence>
<dbReference type="SUPFAM" id="SSF56801">
    <property type="entry name" value="Acetyl-CoA synthetase-like"/>
    <property type="match status" value="1"/>
</dbReference>
<dbReference type="PANTHER" id="PTHR43201">
    <property type="entry name" value="ACYL-COA SYNTHETASE"/>
    <property type="match status" value="1"/>
</dbReference>
<organism evidence="4 5">
    <name type="scientific">Pseudonocardia nematodicida</name>
    <dbReference type="NCBI Taxonomy" id="1206997"/>
    <lineage>
        <taxon>Bacteria</taxon>
        <taxon>Bacillati</taxon>
        <taxon>Actinomycetota</taxon>
        <taxon>Actinomycetes</taxon>
        <taxon>Pseudonocardiales</taxon>
        <taxon>Pseudonocardiaceae</taxon>
        <taxon>Pseudonocardia</taxon>
    </lineage>
</organism>
<comment type="caution">
    <text evidence="4">The sequence shown here is derived from an EMBL/GenBank/DDBJ whole genome shotgun (WGS) entry which is preliminary data.</text>
</comment>
<dbReference type="InterPro" id="IPR020845">
    <property type="entry name" value="AMP-binding_CS"/>
</dbReference>
<feature type="domain" description="AMP-dependent synthetase/ligase" evidence="2">
    <location>
        <begin position="14"/>
        <end position="327"/>
    </location>
</feature>
<dbReference type="Proteomes" id="UP001494902">
    <property type="component" value="Unassembled WGS sequence"/>
</dbReference>
<dbReference type="Gene3D" id="3.40.50.12780">
    <property type="entry name" value="N-terminal domain of ligase-like"/>
    <property type="match status" value="1"/>
</dbReference>
<reference evidence="4 5" key="1">
    <citation type="submission" date="2024-03" db="EMBL/GenBank/DDBJ databases">
        <title>Draft genome sequence of Pseudonocardia nematodicida JCM 31783.</title>
        <authorList>
            <person name="Butdee W."/>
            <person name="Duangmal K."/>
        </authorList>
    </citation>
    <scope>NUCLEOTIDE SEQUENCE [LARGE SCALE GENOMIC DNA]</scope>
    <source>
        <strain evidence="4 5">JCM 31783</strain>
    </source>
</reference>
<proteinExistence type="inferred from homology"/>
<evidence type="ECO:0000313" key="4">
    <source>
        <dbReference type="EMBL" id="MEQ3553593.1"/>
    </source>
</evidence>
<dbReference type="Pfam" id="PF00501">
    <property type="entry name" value="AMP-binding"/>
    <property type="match status" value="1"/>
</dbReference>
<dbReference type="PANTHER" id="PTHR43201:SF8">
    <property type="entry name" value="ACYL-COA SYNTHETASE FAMILY MEMBER 3"/>
    <property type="match status" value="1"/>
</dbReference>
<protein>
    <submittedName>
        <fullName evidence="4">Acyl-CoA synthetase</fullName>
    </submittedName>
</protein>
<gene>
    <name evidence="4" type="ORF">WIS52_24230</name>
</gene>
<dbReference type="Gene3D" id="3.30.300.30">
    <property type="match status" value="1"/>
</dbReference>
<sequence length="458" mass="47977">MLLTSLTAAHDLERAVVVGDDALSRADLVDRAGRFAAGIDGDGPVAVHATASMDTVVAIAGCLLSGVPVVPVPPDSGPDERAHVLRDSGATAWAGELPDGVDLPVVRPGGTALAPREVDPEQVAMLLYTSGTTGAPKGAQLTGRAIAAGLDGLAEVWEWTPDDTVAHGLPLFHVHGLILGVLGSLRLGSRVVHTVKPQPARYAAAGGTLYFGVPTVWNRIVSEPESARALGSARLLVSGSAPLPATLFERIAELTGQAPVERYGMTETMITLSAPVDDRRAGWVGRPIRGAETRLVPAEDGGEEVPDDGESVGRLEVRGPMLFEGYLNRPDANAESWAGDGWFRTGDLAVRDAGGFHRIVGRESTDLIKSGGYRIGSGEIEAALMDHPGVSECAVVGAPDADLGERIVAYVVGEGPADALIDHVASRLSWHKRPRDVVFVNALPRNPMGKVQKKLLGR</sequence>
<keyword evidence="5" id="KW-1185">Reference proteome</keyword>
<dbReference type="Pfam" id="PF13193">
    <property type="entry name" value="AMP-binding_C"/>
    <property type="match status" value="1"/>
</dbReference>
<feature type="domain" description="AMP-binding enzyme C-terminal" evidence="3">
    <location>
        <begin position="379"/>
        <end position="450"/>
    </location>
</feature>
<accession>A0ABV1KJT8</accession>
<dbReference type="InterPro" id="IPR000873">
    <property type="entry name" value="AMP-dep_synth/lig_dom"/>
</dbReference>